<evidence type="ECO:0000259" key="8">
    <source>
        <dbReference type="PROSITE" id="PS50928"/>
    </source>
</evidence>
<evidence type="ECO:0000256" key="1">
    <source>
        <dbReference type="ARBA" id="ARBA00004651"/>
    </source>
</evidence>
<comment type="similarity">
    <text evidence="7">Belongs to the binding-protein-dependent transport system permease family.</text>
</comment>
<comment type="caution">
    <text evidence="9">The sequence shown here is derived from an EMBL/GenBank/DDBJ whole genome shotgun (WGS) entry which is preliminary data.</text>
</comment>
<dbReference type="AlphaFoldDB" id="A0A348WFL0"/>
<evidence type="ECO:0000256" key="5">
    <source>
        <dbReference type="ARBA" id="ARBA00022989"/>
    </source>
</evidence>
<dbReference type="GO" id="GO:0005886">
    <property type="term" value="C:plasma membrane"/>
    <property type="evidence" value="ECO:0007669"/>
    <property type="project" value="UniProtKB-SubCell"/>
</dbReference>
<reference evidence="9 10" key="1">
    <citation type="journal article" date="2018" name="Nat. Biotechnol.">
        <title>A standardized bacterial taxonomy based on genome phylogeny substantially revises the tree of life.</title>
        <authorList>
            <person name="Parks D.H."/>
            <person name="Chuvochina M."/>
            <person name="Waite D.W."/>
            <person name="Rinke C."/>
            <person name="Skarshewski A."/>
            <person name="Chaumeil P.A."/>
            <person name="Hugenholtz P."/>
        </authorList>
    </citation>
    <scope>NUCLEOTIDE SEQUENCE [LARGE SCALE GENOMIC DNA]</scope>
    <source>
        <strain evidence="9">UBA9169</strain>
    </source>
</reference>
<feature type="transmembrane region" description="Helical" evidence="7">
    <location>
        <begin position="124"/>
        <end position="146"/>
    </location>
</feature>
<keyword evidence="3" id="KW-1003">Cell membrane</keyword>
<protein>
    <submittedName>
        <fullName evidence="9">ABC transporter permease</fullName>
    </submittedName>
</protein>
<evidence type="ECO:0000256" key="6">
    <source>
        <dbReference type="ARBA" id="ARBA00023136"/>
    </source>
</evidence>
<organism evidence="9 10">
    <name type="scientific">Roseovarius nubinhibens</name>
    <dbReference type="NCBI Taxonomy" id="314263"/>
    <lineage>
        <taxon>Bacteria</taxon>
        <taxon>Pseudomonadati</taxon>
        <taxon>Pseudomonadota</taxon>
        <taxon>Alphaproteobacteria</taxon>
        <taxon>Rhodobacterales</taxon>
        <taxon>Roseobacteraceae</taxon>
        <taxon>Roseovarius</taxon>
    </lineage>
</organism>
<proteinExistence type="inferred from homology"/>
<name>A0A348WFL0_9RHOB</name>
<dbReference type="InterPro" id="IPR000515">
    <property type="entry name" value="MetI-like"/>
</dbReference>
<accession>A0A348WFL0</accession>
<keyword evidence="5 7" id="KW-1133">Transmembrane helix</keyword>
<feature type="transmembrane region" description="Helical" evidence="7">
    <location>
        <begin position="62"/>
        <end position="84"/>
    </location>
</feature>
<dbReference type="Gene3D" id="1.10.3720.10">
    <property type="entry name" value="MetI-like"/>
    <property type="match status" value="1"/>
</dbReference>
<dbReference type="RefSeq" id="WP_339852874.1">
    <property type="nucleotide sequence ID" value="NZ_CAXAXR010000004.1"/>
</dbReference>
<keyword evidence="6 7" id="KW-0472">Membrane</keyword>
<sequence length="257" mass="28198">MTFVSRYVPPLVMLAVLLFAWEWASRGENQSYLLPGPVSVVEALIDGYFTRGILWEHLWTTFVQTAAGFALGCMAAIVIGSLVAEFPLIDRMVYPYVVALQSMPKVALAPLLIVWFGFGIMSKIVLVALICFFPMFVNVVSGLRGVSPELLDLYRAFSASRWRTYVEIKIPTALPSFFAGLQIAVVFALLGSVVGEFIASQKGLGSVIQAASVSFDLPIVFACIISLSCLGAVMTTTVRRLQRKIVFWQANNAKDAR</sequence>
<dbReference type="PROSITE" id="PS50928">
    <property type="entry name" value="ABC_TM1"/>
    <property type="match status" value="1"/>
</dbReference>
<dbReference type="InterPro" id="IPR035906">
    <property type="entry name" value="MetI-like_sf"/>
</dbReference>
<feature type="transmembrane region" description="Helical" evidence="7">
    <location>
        <begin position="219"/>
        <end position="238"/>
    </location>
</feature>
<dbReference type="Pfam" id="PF00528">
    <property type="entry name" value="BPD_transp_1"/>
    <property type="match status" value="1"/>
</dbReference>
<evidence type="ECO:0000313" key="10">
    <source>
        <dbReference type="Proteomes" id="UP000264719"/>
    </source>
</evidence>
<evidence type="ECO:0000256" key="4">
    <source>
        <dbReference type="ARBA" id="ARBA00022692"/>
    </source>
</evidence>
<feature type="transmembrane region" description="Helical" evidence="7">
    <location>
        <begin position="177"/>
        <end position="199"/>
    </location>
</feature>
<keyword evidence="4 7" id="KW-0812">Transmembrane</keyword>
<dbReference type="EMBL" id="DMVW01000153">
    <property type="protein sequence ID" value="HAR53322.1"/>
    <property type="molecule type" value="Genomic_DNA"/>
</dbReference>
<evidence type="ECO:0000313" key="9">
    <source>
        <dbReference type="EMBL" id="HAR53322.1"/>
    </source>
</evidence>
<comment type="subcellular location">
    <subcellularLocation>
        <location evidence="1 7">Cell membrane</location>
        <topology evidence="1 7">Multi-pass membrane protein</topology>
    </subcellularLocation>
</comment>
<evidence type="ECO:0000256" key="7">
    <source>
        <dbReference type="RuleBase" id="RU363032"/>
    </source>
</evidence>
<keyword evidence="2 7" id="KW-0813">Transport</keyword>
<gene>
    <name evidence="9" type="ORF">DCS45_15815</name>
</gene>
<feature type="transmembrane region" description="Helical" evidence="7">
    <location>
        <begin position="96"/>
        <end position="118"/>
    </location>
</feature>
<dbReference type="SUPFAM" id="SSF161098">
    <property type="entry name" value="MetI-like"/>
    <property type="match status" value="1"/>
</dbReference>
<feature type="domain" description="ABC transmembrane type-1" evidence="8">
    <location>
        <begin position="58"/>
        <end position="242"/>
    </location>
</feature>
<evidence type="ECO:0000256" key="2">
    <source>
        <dbReference type="ARBA" id="ARBA00022448"/>
    </source>
</evidence>
<dbReference type="CDD" id="cd06261">
    <property type="entry name" value="TM_PBP2"/>
    <property type="match status" value="1"/>
</dbReference>
<dbReference type="GO" id="GO:0055085">
    <property type="term" value="P:transmembrane transport"/>
    <property type="evidence" value="ECO:0007669"/>
    <property type="project" value="InterPro"/>
</dbReference>
<dbReference type="PANTHER" id="PTHR30151:SF20">
    <property type="entry name" value="ABC TRANSPORTER PERMEASE PROTEIN HI_0355-RELATED"/>
    <property type="match status" value="1"/>
</dbReference>
<dbReference type="PANTHER" id="PTHR30151">
    <property type="entry name" value="ALKANE SULFONATE ABC TRANSPORTER-RELATED, MEMBRANE SUBUNIT"/>
    <property type="match status" value="1"/>
</dbReference>
<dbReference type="Proteomes" id="UP000264719">
    <property type="component" value="Unassembled WGS sequence"/>
</dbReference>
<evidence type="ECO:0000256" key="3">
    <source>
        <dbReference type="ARBA" id="ARBA00022475"/>
    </source>
</evidence>